<dbReference type="Gene3D" id="3.30.300.20">
    <property type="match status" value="1"/>
</dbReference>
<protein>
    <recommendedName>
        <fullName evidence="2">Ribosome-binding factor A</fullName>
    </recommendedName>
</protein>
<dbReference type="InterPro" id="IPR000238">
    <property type="entry name" value="RbfA"/>
</dbReference>
<dbReference type="EMBL" id="UGSZ01000001">
    <property type="protein sequence ID" value="SUB57119.1"/>
    <property type="molecule type" value="Genomic_DNA"/>
</dbReference>
<dbReference type="PROSITE" id="PS01319">
    <property type="entry name" value="RBFA"/>
    <property type="match status" value="1"/>
</dbReference>
<sequence>MDNKRINKISEEVKRCLMDIVQNKIKDPRIPTLTSISHVEVTRDLSFAKVYVSIFADDIKKQKALQGLESAKGFIKKELAREVKLRVMPELIFINDDSIEKGLKMDKLINEVNHGKKF</sequence>
<name>A0A379C4U0_9FIRM</name>
<comment type="function">
    <text evidence="2">One of several proteins that assist in the late maturation steps of the functional core of the 30S ribosomal subunit. Associates with free 30S ribosomal subunits (but not with 30S subunits that are part of 70S ribosomes or polysomes). Required for efficient processing of 16S rRNA. May interact with the 5'-terminal helix region of 16S rRNA.</text>
</comment>
<dbReference type="STRING" id="1122949.GCA_000378725_00678"/>
<comment type="similarity">
    <text evidence="2">Belongs to the RbfA family.</text>
</comment>
<dbReference type="GO" id="GO:0043024">
    <property type="term" value="F:ribosomal small subunit binding"/>
    <property type="evidence" value="ECO:0007669"/>
    <property type="project" value="TreeGrafter"/>
</dbReference>
<reference evidence="3 4" key="1">
    <citation type="submission" date="2018-06" db="EMBL/GenBank/DDBJ databases">
        <authorList>
            <consortium name="Pathogen Informatics"/>
            <person name="Doyle S."/>
        </authorList>
    </citation>
    <scope>NUCLEOTIDE SEQUENCE [LARGE SCALE GENOMIC DNA]</scope>
    <source>
        <strain evidence="3 4">NCTC13149</strain>
    </source>
</reference>
<dbReference type="Proteomes" id="UP000255517">
    <property type="component" value="Unassembled WGS sequence"/>
</dbReference>
<dbReference type="RefSeq" id="WP_004823940.1">
    <property type="nucleotide sequence ID" value="NZ_CP165621.1"/>
</dbReference>
<dbReference type="SUPFAM" id="SSF89919">
    <property type="entry name" value="Ribosome-binding factor A, RbfA"/>
    <property type="match status" value="1"/>
</dbReference>
<evidence type="ECO:0000313" key="3">
    <source>
        <dbReference type="EMBL" id="SUB57119.1"/>
    </source>
</evidence>
<keyword evidence="1 2" id="KW-0690">Ribosome biogenesis</keyword>
<dbReference type="GO" id="GO:0030490">
    <property type="term" value="P:maturation of SSU-rRNA"/>
    <property type="evidence" value="ECO:0007669"/>
    <property type="project" value="UniProtKB-UniRule"/>
</dbReference>
<proteinExistence type="inferred from homology"/>
<evidence type="ECO:0000256" key="2">
    <source>
        <dbReference type="HAMAP-Rule" id="MF_00003"/>
    </source>
</evidence>
<gene>
    <name evidence="2 3" type="primary">rbfA</name>
    <name evidence="3" type="ORF">NCTC13149_00935</name>
</gene>
<dbReference type="PANTHER" id="PTHR33515">
    <property type="entry name" value="RIBOSOME-BINDING FACTOR A, CHLOROPLASTIC-RELATED"/>
    <property type="match status" value="1"/>
</dbReference>
<accession>A0A379C4U0</accession>
<dbReference type="AlphaFoldDB" id="A0A379C4U0"/>
<dbReference type="GO" id="GO:0005829">
    <property type="term" value="C:cytosol"/>
    <property type="evidence" value="ECO:0007669"/>
    <property type="project" value="TreeGrafter"/>
</dbReference>
<dbReference type="InterPro" id="IPR020053">
    <property type="entry name" value="Ribosome-bd_factorA_CS"/>
</dbReference>
<evidence type="ECO:0000256" key="1">
    <source>
        <dbReference type="ARBA" id="ARBA00022517"/>
    </source>
</evidence>
<keyword evidence="2" id="KW-0963">Cytoplasm</keyword>
<dbReference type="InterPro" id="IPR023799">
    <property type="entry name" value="RbfA_dom_sf"/>
</dbReference>
<organism evidence="3 4">
    <name type="scientific">Peptoniphilus lacrimalis</name>
    <dbReference type="NCBI Taxonomy" id="33031"/>
    <lineage>
        <taxon>Bacteria</taxon>
        <taxon>Bacillati</taxon>
        <taxon>Bacillota</taxon>
        <taxon>Tissierellia</taxon>
        <taxon>Tissierellales</taxon>
        <taxon>Peptoniphilaceae</taxon>
        <taxon>Peptoniphilus</taxon>
    </lineage>
</organism>
<dbReference type="HAMAP" id="MF_00003">
    <property type="entry name" value="RbfA"/>
    <property type="match status" value="1"/>
</dbReference>
<dbReference type="Pfam" id="PF02033">
    <property type="entry name" value="RBFA"/>
    <property type="match status" value="1"/>
</dbReference>
<dbReference type="NCBIfam" id="TIGR00082">
    <property type="entry name" value="rbfA"/>
    <property type="match status" value="1"/>
</dbReference>
<dbReference type="OrthoDB" id="307788at2"/>
<dbReference type="PANTHER" id="PTHR33515:SF1">
    <property type="entry name" value="RIBOSOME-BINDING FACTOR A, CHLOROPLASTIC-RELATED"/>
    <property type="match status" value="1"/>
</dbReference>
<comment type="subunit">
    <text evidence="2">Monomer. Binds 30S ribosomal subunits, but not 50S ribosomal subunits or 70S ribosomes.</text>
</comment>
<dbReference type="InterPro" id="IPR015946">
    <property type="entry name" value="KH_dom-like_a/b"/>
</dbReference>
<evidence type="ECO:0000313" key="4">
    <source>
        <dbReference type="Proteomes" id="UP000255517"/>
    </source>
</evidence>
<comment type="subcellular location">
    <subcellularLocation>
        <location evidence="2">Cytoplasm</location>
    </subcellularLocation>
</comment>